<dbReference type="GO" id="GO:0006814">
    <property type="term" value="P:sodium ion transport"/>
    <property type="evidence" value="ECO:0007669"/>
    <property type="project" value="UniProtKB-KW"/>
</dbReference>
<evidence type="ECO:0000256" key="1">
    <source>
        <dbReference type="ARBA" id="ARBA00004141"/>
    </source>
</evidence>
<keyword evidence="2" id="KW-0813">Transport</keyword>
<dbReference type="Gene3D" id="1.20.1530.20">
    <property type="match status" value="1"/>
</dbReference>
<feature type="transmembrane region" description="Helical" evidence="10">
    <location>
        <begin position="233"/>
        <end position="262"/>
    </location>
</feature>
<protein>
    <submittedName>
        <fullName evidence="12">Cation:proton antiporter</fullName>
    </submittedName>
</protein>
<dbReference type="RefSeq" id="WP_161138630.1">
    <property type="nucleotide sequence ID" value="NZ_SPKJ01000002.1"/>
</dbReference>
<feature type="transmembrane region" description="Helical" evidence="10">
    <location>
        <begin position="374"/>
        <end position="396"/>
    </location>
</feature>
<evidence type="ECO:0000256" key="7">
    <source>
        <dbReference type="ARBA" id="ARBA00023065"/>
    </source>
</evidence>
<dbReference type="InterPro" id="IPR038770">
    <property type="entry name" value="Na+/solute_symporter_sf"/>
</dbReference>
<feature type="transmembrane region" description="Helical" evidence="10">
    <location>
        <begin position="59"/>
        <end position="78"/>
    </location>
</feature>
<evidence type="ECO:0000256" key="3">
    <source>
        <dbReference type="ARBA" id="ARBA00022449"/>
    </source>
</evidence>
<evidence type="ECO:0000256" key="8">
    <source>
        <dbReference type="ARBA" id="ARBA00023136"/>
    </source>
</evidence>
<dbReference type="InterPro" id="IPR006153">
    <property type="entry name" value="Cation/H_exchanger_TM"/>
</dbReference>
<feature type="transmembrane region" description="Helical" evidence="10">
    <location>
        <begin position="90"/>
        <end position="114"/>
    </location>
</feature>
<dbReference type="GO" id="GO:0016020">
    <property type="term" value="C:membrane"/>
    <property type="evidence" value="ECO:0007669"/>
    <property type="project" value="UniProtKB-SubCell"/>
</dbReference>
<feature type="transmembrane region" description="Helical" evidence="10">
    <location>
        <begin position="306"/>
        <end position="328"/>
    </location>
</feature>
<gene>
    <name evidence="12" type="ORF">E4O86_00880</name>
</gene>
<feature type="transmembrane region" description="Helical" evidence="10">
    <location>
        <begin position="157"/>
        <end position="180"/>
    </location>
</feature>
<dbReference type="PANTHER" id="PTHR43562:SF3">
    <property type="entry name" value="SODIUM ION_PROTON EXCHANGER (EUROFUNG)"/>
    <property type="match status" value="1"/>
</dbReference>
<dbReference type="AlphaFoldDB" id="A0A964WRU4"/>
<feature type="domain" description="Cation/H+ exchanger transmembrane" evidence="11">
    <location>
        <begin position="14"/>
        <end position="401"/>
    </location>
</feature>
<keyword evidence="4 10" id="KW-0812">Transmembrane</keyword>
<dbReference type="GO" id="GO:0015297">
    <property type="term" value="F:antiporter activity"/>
    <property type="evidence" value="ECO:0007669"/>
    <property type="project" value="UniProtKB-KW"/>
</dbReference>
<reference evidence="12" key="1">
    <citation type="submission" date="2019-03" db="EMBL/GenBank/DDBJ databases">
        <title>Afifella sp. nov., isolated from activated sludge.</title>
        <authorList>
            <person name="Li Q."/>
            <person name="Liu Y."/>
        </authorList>
    </citation>
    <scope>NUCLEOTIDE SEQUENCE</scope>
    <source>
        <strain evidence="12">L72</strain>
    </source>
</reference>
<feature type="transmembrane region" description="Helical" evidence="10">
    <location>
        <begin position="126"/>
        <end position="145"/>
    </location>
</feature>
<keyword evidence="7" id="KW-0406">Ion transport</keyword>
<evidence type="ECO:0000313" key="13">
    <source>
        <dbReference type="Proteomes" id="UP000773614"/>
    </source>
</evidence>
<evidence type="ECO:0000256" key="2">
    <source>
        <dbReference type="ARBA" id="ARBA00022448"/>
    </source>
</evidence>
<proteinExistence type="predicted"/>
<dbReference type="PANTHER" id="PTHR43562">
    <property type="entry name" value="NAPA-TYPE SODIUM/HYDROGEN ANTIPORTER"/>
    <property type="match status" value="1"/>
</dbReference>
<feature type="transmembrane region" description="Helical" evidence="10">
    <location>
        <begin position="33"/>
        <end position="53"/>
    </location>
</feature>
<dbReference type="OrthoDB" id="9793589at2"/>
<evidence type="ECO:0000313" key="12">
    <source>
        <dbReference type="EMBL" id="MYZ46279.1"/>
    </source>
</evidence>
<evidence type="ECO:0000256" key="6">
    <source>
        <dbReference type="ARBA" id="ARBA00023053"/>
    </source>
</evidence>
<keyword evidence="9" id="KW-0739">Sodium transport</keyword>
<evidence type="ECO:0000259" key="11">
    <source>
        <dbReference type="Pfam" id="PF00999"/>
    </source>
</evidence>
<dbReference type="GO" id="GO:1902600">
    <property type="term" value="P:proton transmembrane transport"/>
    <property type="evidence" value="ECO:0007669"/>
    <property type="project" value="InterPro"/>
</dbReference>
<keyword evidence="3" id="KW-0050">Antiport</keyword>
<dbReference type="Pfam" id="PF00999">
    <property type="entry name" value="Na_H_Exchanger"/>
    <property type="match status" value="1"/>
</dbReference>
<keyword evidence="8 10" id="KW-0472">Membrane</keyword>
<accession>A0A964WRU4</accession>
<evidence type="ECO:0000256" key="9">
    <source>
        <dbReference type="ARBA" id="ARBA00023201"/>
    </source>
</evidence>
<comment type="caution">
    <text evidence="12">The sequence shown here is derived from an EMBL/GenBank/DDBJ whole genome shotgun (WGS) entry which is preliminary data.</text>
</comment>
<evidence type="ECO:0000256" key="10">
    <source>
        <dbReference type="SAM" id="Phobius"/>
    </source>
</evidence>
<dbReference type="EMBL" id="SPKJ01000002">
    <property type="protein sequence ID" value="MYZ46279.1"/>
    <property type="molecule type" value="Genomic_DNA"/>
</dbReference>
<dbReference type="Proteomes" id="UP000773614">
    <property type="component" value="Unassembled WGS sequence"/>
</dbReference>
<sequence>MEHALHLFLLLVTTRLFGEFSERIGQPASMGEIVAGVAIALGAAAALPLPLLADLPESPFLDVAAEFGIFFLLLLAGIEMRPSEIAEHSGGSLAVALGGVLLPLAGGFALAWAFLPETSLKFAQALLVGVALSISAVPVTVRIFMELGLLHTRVGRTVVSAAIFDDVIGLMLLAVLTGVIETGVTPDVGSMLVLLGKVGAFFVISVAAGLLLYPRIARMVDRLRIPAPHFSALMAVALAFAILAELLGMDFILGPFMAGLFFDPAAVGEEPYVDVKQSIGDVTNGLLAPLFFASIGVRVDLGAVTAVPGFLLALLATAFLGKLIGAGVPARLTGLSSREAVAVGVGMSGRGAVELIIASIALEAGLFDQPDPVVANLFSALVIMAVVTTLVTPLGLRRVLAAVPSCGGGNQGS</sequence>
<keyword evidence="5 10" id="KW-1133">Transmembrane helix</keyword>
<organism evidence="12 13">
    <name type="scientific">Propylenella binzhouense</name>
    <dbReference type="NCBI Taxonomy" id="2555902"/>
    <lineage>
        <taxon>Bacteria</taxon>
        <taxon>Pseudomonadati</taxon>
        <taxon>Pseudomonadota</taxon>
        <taxon>Alphaproteobacteria</taxon>
        <taxon>Hyphomicrobiales</taxon>
        <taxon>Propylenellaceae</taxon>
        <taxon>Propylenella</taxon>
    </lineage>
</organism>
<comment type="subcellular location">
    <subcellularLocation>
        <location evidence="1">Membrane</location>
        <topology evidence="1">Multi-pass membrane protein</topology>
    </subcellularLocation>
</comment>
<name>A0A964WRU4_9HYPH</name>
<keyword evidence="6" id="KW-0915">Sodium</keyword>
<evidence type="ECO:0000256" key="4">
    <source>
        <dbReference type="ARBA" id="ARBA00022692"/>
    </source>
</evidence>
<keyword evidence="13" id="KW-1185">Reference proteome</keyword>
<feature type="transmembrane region" description="Helical" evidence="10">
    <location>
        <begin position="340"/>
        <end position="362"/>
    </location>
</feature>
<feature type="transmembrane region" description="Helical" evidence="10">
    <location>
        <begin position="192"/>
        <end position="213"/>
    </location>
</feature>
<evidence type="ECO:0000256" key="5">
    <source>
        <dbReference type="ARBA" id="ARBA00022989"/>
    </source>
</evidence>